<dbReference type="Proteomes" id="UP000317835">
    <property type="component" value="Chromosome"/>
</dbReference>
<dbReference type="KEGG" id="tpla:ElP_30240"/>
<gene>
    <name evidence="1" type="ORF">ElP_30240</name>
</gene>
<proteinExistence type="predicted"/>
<protein>
    <submittedName>
        <fullName evidence="1">Uncharacterized protein</fullName>
    </submittedName>
</protein>
<evidence type="ECO:0000313" key="2">
    <source>
        <dbReference type="Proteomes" id="UP000317835"/>
    </source>
</evidence>
<name>A0A518H2Q0_9BACT</name>
<evidence type="ECO:0000313" key="1">
    <source>
        <dbReference type="EMBL" id="QDV35122.1"/>
    </source>
</evidence>
<reference evidence="1 2" key="1">
    <citation type="submission" date="2019-02" db="EMBL/GenBank/DDBJ databases">
        <title>Deep-cultivation of Planctomycetes and their phenomic and genomic characterization uncovers novel biology.</title>
        <authorList>
            <person name="Wiegand S."/>
            <person name="Jogler M."/>
            <person name="Boedeker C."/>
            <person name="Pinto D."/>
            <person name="Vollmers J."/>
            <person name="Rivas-Marin E."/>
            <person name="Kohn T."/>
            <person name="Peeters S.H."/>
            <person name="Heuer A."/>
            <person name="Rast P."/>
            <person name="Oberbeckmann S."/>
            <person name="Bunk B."/>
            <person name="Jeske O."/>
            <person name="Meyerdierks A."/>
            <person name="Storesund J.E."/>
            <person name="Kallscheuer N."/>
            <person name="Luecker S."/>
            <person name="Lage O.M."/>
            <person name="Pohl T."/>
            <person name="Merkel B.J."/>
            <person name="Hornburger P."/>
            <person name="Mueller R.-W."/>
            <person name="Bruemmer F."/>
            <person name="Labrenz M."/>
            <person name="Spormann A.M."/>
            <person name="Op den Camp H."/>
            <person name="Overmann J."/>
            <person name="Amann R."/>
            <person name="Jetten M.S.M."/>
            <person name="Mascher T."/>
            <person name="Medema M.H."/>
            <person name="Devos D.P."/>
            <person name="Kaster A.-K."/>
            <person name="Ovreas L."/>
            <person name="Rohde M."/>
            <person name="Galperin M.Y."/>
            <person name="Jogler C."/>
        </authorList>
    </citation>
    <scope>NUCLEOTIDE SEQUENCE [LARGE SCALE GENOMIC DNA]</scope>
    <source>
        <strain evidence="1 2">ElP</strain>
    </source>
</reference>
<keyword evidence="2" id="KW-1185">Reference proteome</keyword>
<sequence>MDSVKDAVPDALRINGHNPFTLLHSALSEGLHDASDEYCLRLANAIRLVMVEFAERLAEVMKDQKELNDALNRLLNRTS</sequence>
<organism evidence="1 2">
    <name type="scientific">Tautonia plasticadhaerens</name>
    <dbReference type="NCBI Taxonomy" id="2527974"/>
    <lineage>
        <taxon>Bacteria</taxon>
        <taxon>Pseudomonadati</taxon>
        <taxon>Planctomycetota</taxon>
        <taxon>Planctomycetia</taxon>
        <taxon>Isosphaerales</taxon>
        <taxon>Isosphaeraceae</taxon>
        <taxon>Tautonia</taxon>
    </lineage>
</organism>
<dbReference type="AlphaFoldDB" id="A0A518H2Q0"/>
<accession>A0A518H2Q0</accession>
<dbReference type="EMBL" id="CP036426">
    <property type="protein sequence ID" value="QDV35122.1"/>
    <property type="molecule type" value="Genomic_DNA"/>
</dbReference>